<keyword evidence="3" id="KW-0812">Transmembrane</keyword>
<evidence type="ECO:0000256" key="5">
    <source>
        <dbReference type="ARBA" id="ARBA00023136"/>
    </source>
</evidence>
<accession>A0A0S7EAK2</accession>
<evidence type="ECO:0000313" key="6">
    <source>
        <dbReference type="EMBL" id="ALU25576.1"/>
    </source>
</evidence>
<evidence type="ECO:0000256" key="1">
    <source>
        <dbReference type="ARBA" id="ARBA00004651"/>
    </source>
</evidence>
<protein>
    <submittedName>
        <fullName evidence="6">Uncharacterized protein</fullName>
    </submittedName>
</protein>
<name>A0A0S7EAK2_9FLAO</name>
<dbReference type="AlphaFoldDB" id="A0A0S7EAK2"/>
<sequence>MNKEFIKNIIINNLSLGLQFGSRWLLSIVLLSKLGIIPFGIFSFIYSLANILVSVLPFGSQFYLIKETNIDKDNSKELQASVLILTILSFLVFGVILILDFLGVNSYGYVIYLGWILGVVFSINNILFSYLKGIGQFGFELKINVVFSLLIFALMGYVIYIETLEINTIFYLLILFNLLTTATFLNLSKGISLFKDITVLLTKKQLLLVWKARQYYGLQDIVTASFVQGGMLLLPLLVQGDIYGTYRGLLLIVAPFALLNLAFSQVLLNQIKNVSVEEKGIVFHSLQKIAIPILVLILGVMYVFREFVLEKIAKLALTETINQAYIGVLGIIFFSFVYSGYEMLLVALNKQKIRFLIMVIGAVVNLITIFTLLPKYGVVGAIGTNLISTFIVFALILWSGEKQLKKY</sequence>
<dbReference type="InterPro" id="IPR050833">
    <property type="entry name" value="Poly_Biosynth_Transport"/>
</dbReference>
<dbReference type="RefSeq" id="WP_006257977.1">
    <property type="nucleotide sequence ID" value="NZ_BCMQ01000002.1"/>
</dbReference>
<dbReference type="EMBL" id="CP013690">
    <property type="protein sequence ID" value="ALU25576.1"/>
    <property type="molecule type" value="Genomic_DNA"/>
</dbReference>
<keyword evidence="2" id="KW-1003">Cell membrane</keyword>
<evidence type="ECO:0000256" key="2">
    <source>
        <dbReference type="ARBA" id="ARBA00022475"/>
    </source>
</evidence>
<dbReference type="PANTHER" id="PTHR30250:SF11">
    <property type="entry name" value="O-ANTIGEN TRANSPORTER-RELATED"/>
    <property type="match status" value="1"/>
</dbReference>
<dbReference type="GeneID" id="66974233"/>
<comment type="subcellular location">
    <subcellularLocation>
        <location evidence="1">Cell membrane</location>
        <topology evidence="1">Multi-pass membrane protein</topology>
    </subcellularLocation>
</comment>
<keyword evidence="5" id="KW-0472">Membrane</keyword>
<reference evidence="6 7" key="1">
    <citation type="journal article" date="2016" name="J. Zhejiang Univ. Sci. B">
        <title>Antibiotic resistance mechanisms of Myroides sp.</title>
        <authorList>
            <person name="Hu S."/>
            <person name="Yuan S."/>
            <person name="Qu H."/>
            <person name="Jiang T."/>
            <person name="Zhou Y."/>
            <person name="Wang M."/>
            <person name="Ming D."/>
        </authorList>
    </citation>
    <scope>NUCLEOTIDE SEQUENCE [LARGE SCALE GENOMIC DNA]</scope>
    <source>
        <strain evidence="6 7">PR63039</strain>
    </source>
</reference>
<evidence type="ECO:0000256" key="3">
    <source>
        <dbReference type="ARBA" id="ARBA00022692"/>
    </source>
</evidence>
<dbReference type="KEGG" id="mod:AS202_05230"/>
<dbReference type="Proteomes" id="UP000069030">
    <property type="component" value="Chromosome"/>
</dbReference>
<evidence type="ECO:0000256" key="4">
    <source>
        <dbReference type="ARBA" id="ARBA00022989"/>
    </source>
</evidence>
<dbReference type="PANTHER" id="PTHR30250">
    <property type="entry name" value="PST FAMILY PREDICTED COLANIC ACID TRANSPORTER"/>
    <property type="match status" value="1"/>
</dbReference>
<evidence type="ECO:0000313" key="7">
    <source>
        <dbReference type="Proteomes" id="UP000069030"/>
    </source>
</evidence>
<proteinExistence type="predicted"/>
<organism evidence="6 7">
    <name type="scientific">Myroides odoratimimus</name>
    <dbReference type="NCBI Taxonomy" id="76832"/>
    <lineage>
        <taxon>Bacteria</taxon>
        <taxon>Pseudomonadati</taxon>
        <taxon>Bacteroidota</taxon>
        <taxon>Flavobacteriia</taxon>
        <taxon>Flavobacteriales</taxon>
        <taxon>Flavobacteriaceae</taxon>
        <taxon>Myroides</taxon>
    </lineage>
</organism>
<dbReference type="GO" id="GO:0005886">
    <property type="term" value="C:plasma membrane"/>
    <property type="evidence" value="ECO:0007669"/>
    <property type="project" value="UniProtKB-SubCell"/>
</dbReference>
<gene>
    <name evidence="6" type="ORF">AS202_05230</name>
</gene>
<keyword evidence="4" id="KW-1133">Transmembrane helix</keyword>